<dbReference type="OMA" id="SWCANDG"/>
<organism evidence="2 3">
    <name type="scientific">Aspergillus carbonarius (strain ITEM 5010)</name>
    <dbReference type="NCBI Taxonomy" id="602072"/>
    <lineage>
        <taxon>Eukaryota</taxon>
        <taxon>Fungi</taxon>
        <taxon>Dikarya</taxon>
        <taxon>Ascomycota</taxon>
        <taxon>Pezizomycotina</taxon>
        <taxon>Eurotiomycetes</taxon>
        <taxon>Eurotiomycetidae</taxon>
        <taxon>Eurotiales</taxon>
        <taxon>Aspergillaceae</taxon>
        <taxon>Aspergillus</taxon>
        <taxon>Aspergillus subgen. Circumdati</taxon>
    </lineage>
</organism>
<evidence type="ECO:0000313" key="2">
    <source>
        <dbReference type="EMBL" id="OOF97928.1"/>
    </source>
</evidence>
<dbReference type="AlphaFoldDB" id="A0A1R3RTX2"/>
<dbReference type="InterPro" id="IPR010730">
    <property type="entry name" value="HET"/>
</dbReference>
<keyword evidence="3" id="KW-1185">Reference proteome</keyword>
<dbReference type="PANTHER" id="PTHR33112">
    <property type="entry name" value="DOMAIN PROTEIN, PUTATIVE-RELATED"/>
    <property type="match status" value="1"/>
</dbReference>
<reference evidence="3" key="1">
    <citation type="journal article" date="2017" name="Genome Biol.">
        <title>Comparative genomics reveals high biological diversity and specific adaptations in the industrially and medically important fungal genus Aspergillus.</title>
        <authorList>
            <person name="de Vries R.P."/>
            <person name="Riley R."/>
            <person name="Wiebenga A."/>
            <person name="Aguilar-Osorio G."/>
            <person name="Amillis S."/>
            <person name="Uchima C.A."/>
            <person name="Anderluh G."/>
            <person name="Asadollahi M."/>
            <person name="Askin M."/>
            <person name="Barry K."/>
            <person name="Battaglia E."/>
            <person name="Bayram O."/>
            <person name="Benocci T."/>
            <person name="Braus-Stromeyer S.A."/>
            <person name="Caldana C."/>
            <person name="Canovas D."/>
            <person name="Cerqueira G.C."/>
            <person name="Chen F."/>
            <person name="Chen W."/>
            <person name="Choi C."/>
            <person name="Clum A."/>
            <person name="Dos Santos R.A."/>
            <person name="Damasio A.R."/>
            <person name="Diallinas G."/>
            <person name="Emri T."/>
            <person name="Fekete E."/>
            <person name="Flipphi M."/>
            <person name="Freyberg S."/>
            <person name="Gallo A."/>
            <person name="Gournas C."/>
            <person name="Habgood R."/>
            <person name="Hainaut M."/>
            <person name="Harispe M.L."/>
            <person name="Henrissat B."/>
            <person name="Hilden K.S."/>
            <person name="Hope R."/>
            <person name="Hossain A."/>
            <person name="Karabika E."/>
            <person name="Karaffa L."/>
            <person name="Karanyi Z."/>
            <person name="Krasevec N."/>
            <person name="Kuo A."/>
            <person name="Kusch H."/>
            <person name="LaButti K."/>
            <person name="Lagendijk E.L."/>
            <person name="Lapidus A."/>
            <person name="Levasseur A."/>
            <person name="Lindquist E."/>
            <person name="Lipzen A."/>
            <person name="Logrieco A.F."/>
            <person name="MacCabe A."/>
            <person name="Maekelae M.R."/>
            <person name="Malavazi I."/>
            <person name="Melin P."/>
            <person name="Meyer V."/>
            <person name="Mielnichuk N."/>
            <person name="Miskei M."/>
            <person name="Molnar A.P."/>
            <person name="Mule G."/>
            <person name="Ngan C.Y."/>
            <person name="Orejas M."/>
            <person name="Orosz E."/>
            <person name="Ouedraogo J.P."/>
            <person name="Overkamp K.M."/>
            <person name="Park H.-S."/>
            <person name="Perrone G."/>
            <person name="Piumi F."/>
            <person name="Punt P.J."/>
            <person name="Ram A.F."/>
            <person name="Ramon A."/>
            <person name="Rauscher S."/>
            <person name="Record E."/>
            <person name="Riano-Pachon D.M."/>
            <person name="Robert V."/>
            <person name="Roehrig J."/>
            <person name="Ruller R."/>
            <person name="Salamov A."/>
            <person name="Salih N.S."/>
            <person name="Samson R.A."/>
            <person name="Sandor E."/>
            <person name="Sanguinetti M."/>
            <person name="Schuetze T."/>
            <person name="Sepcic K."/>
            <person name="Shelest E."/>
            <person name="Sherlock G."/>
            <person name="Sophianopoulou V."/>
            <person name="Squina F.M."/>
            <person name="Sun H."/>
            <person name="Susca A."/>
            <person name="Todd R.B."/>
            <person name="Tsang A."/>
            <person name="Unkles S.E."/>
            <person name="van de Wiele N."/>
            <person name="van Rossen-Uffink D."/>
            <person name="Oliveira J.V."/>
            <person name="Vesth T.C."/>
            <person name="Visser J."/>
            <person name="Yu J.-H."/>
            <person name="Zhou M."/>
            <person name="Andersen M.R."/>
            <person name="Archer D.B."/>
            <person name="Baker S.E."/>
            <person name="Benoit I."/>
            <person name="Brakhage A.A."/>
            <person name="Braus G.H."/>
            <person name="Fischer R."/>
            <person name="Frisvad J.C."/>
            <person name="Goldman G.H."/>
            <person name="Houbraken J."/>
            <person name="Oakley B."/>
            <person name="Pocsi I."/>
            <person name="Scazzocchio C."/>
            <person name="Seiboth B."/>
            <person name="vanKuyk P.A."/>
            <person name="Wortman J."/>
            <person name="Dyer P.S."/>
            <person name="Grigoriev I.V."/>
        </authorList>
    </citation>
    <scope>NUCLEOTIDE SEQUENCE [LARGE SCALE GENOMIC DNA]</scope>
    <source>
        <strain evidence="3">ITEM 5010</strain>
    </source>
</reference>
<name>A0A1R3RTX2_ASPC5</name>
<dbReference type="EMBL" id="KV907496">
    <property type="protein sequence ID" value="OOF97928.1"/>
    <property type="molecule type" value="Genomic_DNA"/>
</dbReference>
<evidence type="ECO:0000259" key="1">
    <source>
        <dbReference type="Pfam" id="PF06985"/>
    </source>
</evidence>
<gene>
    <name evidence="2" type="ORF">ASPCADRAFT_128116</name>
</gene>
<dbReference type="Pfam" id="PF06985">
    <property type="entry name" value="HET"/>
    <property type="match status" value="1"/>
</dbReference>
<dbReference type="OrthoDB" id="5125733at2759"/>
<evidence type="ECO:0000313" key="3">
    <source>
        <dbReference type="Proteomes" id="UP000188318"/>
    </source>
</evidence>
<dbReference type="Proteomes" id="UP000188318">
    <property type="component" value="Unassembled WGS sequence"/>
</dbReference>
<dbReference type="PANTHER" id="PTHR33112:SF16">
    <property type="entry name" value="HETEROKARYON INCOMPATIBILITY DOMAIN-CONTAINING PROTEIN"/>
    <property type="match status" value="1"/>
</dbReference>
<accession>A0A1R3RTX2</accession>
<dbReference type="VEuPathDB" id="FungiDB:ASPCADRAFT_128116"/>
<dbReference type="STRING" id="602072.A0A1R3RTX2"/>
<protein>
    <recommendedName>
        <fullName evidence="1">Heterokaryon incompatibility domain-containing protein</fullName>
    </recommendedName>
</protein>
<proteinExistence type="predicted"/>
<sequence length="799" mass="90404">MPSNLCEKCKFLYFSAESLGRFGFTEEARNGDLHLQFPAGQQSIPIHYDCRDDLPDLPQLKKSAEAGCRFCALLRESLLKGIGGSRHHWVLKRHDRGKLTVKVAKLSVLAAYRTSEEMSKFAAICVEWDVLSPGRDRSPNDFTGPDGRVYFKLCAHFDDPLARYLGIAYPHPEQGILSAENVKAVRDQLMECDQKHNHASRPIRAWGSKSDIMPSRLIKIIKGQNGRKLHLVETKDLEDFRCAHGSNCREGNEGIKYVALSYRWGHDEFLTTTPSNLQEHLQDIPLSSSSQGDATAALPRGFGDVVDICCELGISYLWIDSLCIMQKGKKSMGETRRKIQEEKSRRDWATESAKMHSIYMSAYLTIFLVATDTPLQSVLERPVPSLDSMVNIAYSVESHPEICGSFFVRALPYTGELDHLVWNPFLAAEDELDSSLWNTRGWTLQERLLSPRKLYIGVTDMLGLGLLTCPARMDYGYDVEDIKRPRRHKSLDKLEVGTATATGTGVSGQTYDKANLYQIWYRIVEDYSCRDLTVSSDKLPALSGIARTHALALDDQYIVGLWAQDLAMGLLWAPRYAMNPGSDRYFGERKRKPLTRSEQYRAPSWSWCANDGQIDFVGRYLHRPRSEIEVLGHDLIPEYNQDYCGQLAVDQGAGGYVKLRAKVKAAEMQARYEPRADMFPQDFPELEQPESPETGFQLREVQVSNDSDKSKSYTIFLDHSGSYPDAEEVFLMIVARGDRPLYSHPGQYESGIRSAGLVLRKCPGQTRLQLERIGFYSHFWDLGLTSVFDDCEPQTVYLV</sequence>
<feature type="domain" description="Heterokaryon incompatibility" evidence="1">
    <location>
        <begin position="257"/>
        <end position="446"/>
    </location>
</feature>